<sequence length="518" mass="51384">MNKKWLWIGIGGVGIIAIALILILTISNKPKQAAAPVQNTTRVSKGDITVSVSGSGSTVSTESESVRTKDEGKVSEVRVKAGDVVKKGQVLLTFEGTDNSDNLKAQQSSLESQKLDLADLQDQFKRQVQEGADEQTLNATKKSITKQELNIGNTEAEIAKLQEDTVPPDPLTSPIDGTVTAVNITAGEQAKSGSELFVINDYQKLSVKIQVDELDIPSVKEGMKATVKVDALPEQTFEGTVSDIADEGVASGGVSLFDVTIALNDSEGVRVGMSAEATIITEEKQDVLTLPIEAVQQRGGRYVVLLPGTGGGAESAAGGAANPAGGAAESRPGAGSSGAGDAPSAGDATPGAGSAPSAGSSGNGRVDQGQSGAAPDGGPAPAAEGTPPQAGAAARSGSAAEAPTNRQGQARDNGTPGATGVTGGTGGRMQVVEVGVHNETLIEIVSGLTEGQEVVIPTVISTSSGSAAQQQQMRMQGGFGGSSGFGGGDGAGFGGGAAPGGGATAPTGAGGFGGGGGR</sequence>
<feature type="compositionally biased region" description="Low complexity" evidence="5">
    <location>
        <begin position="314"/>
        <end position="360"/>
    </location>
</feature>
<evidence type="ECO:0000259" key="8">
    <source>
        <dbReference type="Pfam" id="PF25990"/>
    </source>
</evidence>
<feature type="domain" description="CzcB-like barrel-sandwich hybrid" evidence="7">
    <location>
        <begin position="66"/>
        <end position="201"/>
    </location>
</feature>
<dbReference type="InterPro" id="IPR050465">
    <property type="entry name" value="UPF0194_transport"/>
</dbReference>
<dbReference type="InterPro" id="IPR006143">
    <property type="entry name" value="RND_pump_MFP"/>
</dbReference>
<proteinExistence type="inferred from homology"/>
<keyword evidence="6" id="KW-0472">Membrane</keyword>
<evidence type="ECO:0000256" key="3">
    <source>
        <dbReference type="ARBA" id="ARBA00023054"/>
    </source>
</evidence>
<organism evidence="9 10">
    <name type="scientific">Paenibacillus timonensis</name>
    <dbReference type="NCBI Taxonomy" id="225915"/>
    <lineage>
        <taxon>Bacteria</taxon>
        <taxon>Bacillati</taxon>
        <taxon>Bacillota</taxon>
        <taxon>Bacilli</taxon>
        <taxon>Bacillales</taxon>
        <taxon>Paenibacillaceae</taxon>
        <taxon>Paenibacillus</taxon>
    </lineage>
</organism>
<keyword evidence="6" id="KW-1133">Transmembrane helix</keyword>
<dbReference type="Gene3D" id="6.20.50.140">
    <property type="match status" value="1"/>
</dbReference>
<name>A0ABW3SDF7_9BACL</name>
<dbReference type="Gene3D" id="2.40.50.100">
    <property type="match status" value="1"/>
</dbReference>
<feature type="coiled-coil region" evidence="4">
    <location>
        <begin position="103"/>
        <end position="164"/>
    </location>
</feature>
<dbReference type="Pfam" id="PF25973">
    <property type="entry name" value="BSH_CzcB"/>
    <property type="match status" value="1"/>
</dbReference>
<dbReference type="Pfam" id="PF25990">
    <property type="entry name" value="Beta-barrel_YknX"/>
    <property type="match status" value="1"/>
</dbReference>
<gene>
    <name evidence="9" type="ORF">ACFQ2Z_14815</name>
</gene>
<keyword evidence="10" id="KW-1185">Reference proteome</keyword>
<evidence type="ECO:0000256" key="6">
    <source>
        <dbReference type="SAM" id="Phobius"/>
    </source>
</evidence>
<dbReference type="RefSeq" id="WP_240269733.1">
    <property type="nucleotide sequence ID" value="NZ_JAKSXN010000031.1"/>
</dbReference>
<feature type="region of interest" description="Disordered" evidence="5">
    <location>
        <begin position="313"/>
        <end position="426"/>
    </location>
</feature>
<dbReference type="EMBL" id="JBHTKZ010000029">
    <property type="protein sequence ID" value="MFD1182633.1"/>
    <property type="molecule type" value="Genomic_DNA"/>
</dbReference>
<dbReference type="InterPro" id="IPR058647">
    <property type="entry name" value="BSH_CzcB-like"/>
</dbReference>
<keyword evidence="3 4" id="KW-0175">Coiled coil</keyword>
<dbReference type="Proteomes" id="UP001597211">
    <property type="component" value="Unassembled WGS sequence"/>
</dbReference>
<accession>A0ABW3SDF7</accession>
<evidence type="ECO:0000256" key="4">
    <source>
        <dbReference type="SAM" id="Coils"/>
    </source>
</evidence>
<feature type="compositionally biased region" description="Low complexity" evidence="5">
    <location>
        <begin position="54"/>
        <end position="63"/>
    </location>
</feature>
<comment type="subcellular location">
    <subcellularLocation>
        <location evidence="1">Cell envelope</location>
    </subcellularLocation>
</comment>
<feature type="domain" description="YknX-like beta-barrel" evidence="8">
    <location>
        <begin position="206"/>
        <end position="277"/>
    </location>
</feature>
<comment type="caution">
    <text evidence="9">The sequence shown here is derived from an EMBL/GenBank/DDBJ whole genome shotgun (WGS) entry which is preliminary data.</text>
</comment>
<comment type="similarity">
    <text evidence="2">Belongs to the membrane fusion protein (MFP) (TC 8.A.1) family.</text>
</comment>
<feature type="transmembrane region" description="Helical" evidence="6">
    <location>
        <begin position="6"/>
        <end position="26"/>
    </location>
</feature>
<evidence type="ECO:0000256" key="5">
    <source>
        <dbReference type="SAM" id="MobiDB-lite"/>
    </source>
</evidence>
<feature type="compositionally biased region" description="Low complexity" evidence="5">
    <location>
        <begin position="372"/>
        <end position="402"/>
    </location>
</feature>
<feature type="compositionally biased region" description="Basic and acidic residues" evidence="5">
    <location>
        <begin position="64"/>
        <end position="73"/>
    </location>
</feature>
<dbReference type="InterPro" id="IPR058636">
    <property type="entry name" value="Beta-barrel_YknX"/>
</dbReference>
<dbReference type="PANTHER" id="PTHR32347">
    <property type="entry name" value="EFFLUX SYSTEM COMPONENT YKNX-RELATED"/>
    <property type="match status" value="1"/>
</dbReference>
<keyword evidence="6" id="KW-0812">Transmembrane</keyword>
<evidence type="ECO:0000313" key="10">
    <source>
        <dbReference type="Proteomes" id="UP001597211"/>
    </source>
</evidence>
<feature type="region of interest" description="Disordered" evidence="5">
    <location>
        <begin position="54"/>
        <end position="73"/>
    </location>
</feature>
<feature type="region of interest" description="Disordered" evidence="5">
    <location>
        <begin position="486"/>
        <end position="518"/>
    </location>
</feature>
<dbReference type="Gene3D" id="2.40.30.170">
    <property type="match status" value="1"/>
</dbReference>
<dbReference type="NCBIfam" id="TIGR01730">
    <property type="entry name" value="RND_mfp"/>
    <property type="match status" value="1"/>
</dbReference>
<evidence type="ECO:0000313" key="9">
    <source>
        <dbReference type="EMBL" id="MFD1182633.1"/>
    </source>
</evidence>
<dbReference type="SUPFAM" id="SSF111369">
    <property type="entry name" value="HlyD-like secretion proteins"/>
    <property type="match status" value="1"/>
</dbReference>
<reference evidence="10" key="1">
    <citation type="journal article" date="2019" name="Int. J. Syst. Evol. Microbiol.">
        <title>The Global Catalogue of Microorganisms (GCM) 10K type strain sequencing project: providing services to taxonomists for standard genome sequencing and annotation.</title>
        <authorList>
            <consortium name="The Broad Institute Genomics Platform"/>
            <consortium name="The Broad Institute Genome Sequencing Center for Infectious Disease"/>
            <person name="Wu L."/>
            <person name="Ma J."/>
        </authorList>
    </citation>
    <scope>NUCLEOTIDE SEQUENCE [LARGE SCALE GENOMIC DNA]</scope>
    <source>
        <strain evidence="10">CCUG 48216</strain>
    </source>
</reference>
<protein>
    <submittedName>
        <fullName evidence="9">Efflux RND transporter periplasmic adaptor subunit</fullName>
    </submittedName>
</protein>
<evidence type="ECO:0000256" key="2">
    <source>
        <dbReference type="ARBA" id="ARBA00009477"/>
    </source>
</evidence>
<evidence type="ECO:0000259" key="7">
    <source>
        <dbReference type="Pfam" id="PF25973"/>
    </source>
</evidence>
<evidence type="ECO:0000256" key="1">
    <source>
        <dbReference type="ARBA" id="ARBA00004196"/>
    </source>
</evidence>